<sequence length="165" mass="17767">MAGGLSAPAASVVPMGIHCEYVRLSPAELRRSLSDPSWAQEHIDELGDAWAEGEPLSPEKAPFFSIEKAWHKLHHLLAAHGGMPVDIIHGGVELPLEDELDYGPARYLSPEDVARAGGFLAATPFGELAGTTTWPPCAVPRPISCRNPTPRSPRTWPPCSTAMRS</sequence>
<dbReference type="Gene3D" id="3.40.1760.10">
    <property type="entry name" value="YfbM-like super family"/>
    <property type="match status" value="1"/>
</dbReference>
<dbReference type="SUPFAM" id="SSF111069">
    <property type="entry name" value="Hypothetical protein yfbM"/>
    <property type="match status" value="1"/>
</dbReference>
<dbReference type="KEGG" id="sgu:SGLAU_33215"/>
<dbReference type="eggNOG" id="ENOG50346S1">
    <property type="taxonomic scope" value="Bacteria"/>
</dbReference>
<name>A0A089ZA08_STRGA</name>
<dbReference type="HOGENOM" id="CLU_1609846_0_0_11"/>
<keyword evidence="1" id="KW-0614">Plasmid</keyword>
<dbReference type="InterPro" id="IPR015068">
    <property type="entry name" value="DUF1877"/>
</dbReference>
<geneLocation type="plasmid" evidence="1 2">
    <name>pSglau1</name>
</geneLocation>
<dbReference type="Pfam" id="PF08974">
    <property type="entry name" value="DUF1877"/>
    <property type="match status" value="1"/>
</dbReference>
<accession>A0A089ZA08</accession>
<organism evidence="1 2">
    <name type="scientific">Streptomyces glaucescens</name>
    <dbReference type="NCBI Taxonomy" id="1907"/>
    <lineage>
        <taxon>Bacteria</taxon>
        <taxon>Bacillati</taxon>
        <taxon>Actinomycetota</taxon>
        <taxon>Actinomycetes</taxon>
        <taxon>Kitasatosporales</taxon>
        <taxon>Streptomycetaceae</taxon>
        <taxon>Streptomyces</taxon>
    </lineage>
</organism>
<dbReference type="AlphaFoldDB" id="A0A089ZA08"/>
<proteinExistence type="predicted"/>
<reference evidence="2" key="1">
    <citation type="journal article" date="2015" name="J. Biotechnol.">
        <title>Complete genome sequence of the actinobacterium Streptomyces glaucescens GLA.O (DSM 40922) consisting of a linear chromosome and one linear plasmid.</title>
        <authorList>
            <person name="Ortseifen V."/>
            <person name="Winkler A."/>
            <person name="Albersmeier A."/>
            <person name="Wendler S."/>
            <person name="Puhler A."/>
            <person name="Kalinowski J."/>
            <person name="Ruckert C."/>
        </authorList>
    </citation>
    <scope>NUCLEOTIDE SEQUENCE [LARGE SCALE GENOMIC DNA]</scope>
    <source>
        <strain evidence="2">DSM 40922 / GLA O</strain>
        <plasmid evidence="2">pSglau1</plasmid>
    </source>
</reference>
<keyword evidence="2" id="KW-1185">Reference proteome</keyword>
<evidence type="ECO:0000313" key="1">
    <source>
        <dbReference type="EMBL" id="AIS02571.1"/>
    </source>
</evidence>
<dbReference type="InterPro" id="IPR035944">
    <property type="entry name" value="YfbM-like_sf"/>
</dbReference>
<protein>
    <submittedName>
        <fullName evidence="1">Uncharacterized protein</fullName>
    </submittedName>
</protein>
<gene>
    <name evidence="1" type="ORF">SGLAU_33215</name>
</gene>
<evidence type="ECO:0000313" key="2">
    <source>
        <dbReference type="Proteomes" id="UP000029482"/>
    </source>
</evidence>
<dbReference type="EMBL" id="CP009439">
    <property type="protein sequence ID" value="AIS02571.1"/>
    <property type="molecule type" value="Genomic_DNA"/>
</dbReference>
<dbReference type="Proteomes" id="UP000029482">
    <property type="component" value="Plasmid pSglau1"/>
</dbReference>